<dbReference type="Proteomes" id="UP000002027">
    <property type="component" value="Chromosome 1"/>
</dbReference>
<evidence type="ECO:0000256" key="3">
    <source>
        <dbReference type="ARBA" id="ARBA00022679"/>
    </source>
</evidence>
<evidence type="ECO:0000256" key="4">
    <source>
        <dbReference type="ARBA" id="ARBA00022692"/>
    </source>
</evidence>
<dbReference type="PANTHER" id="PTHR23028">
    <property type="entry name" value="ACETYLTRANSFERASE"/>
    <property type="match status" value="1"/>
</dbReference>
<reference evidence="11 12" key="2">
    <citation type="journal article" date="2010" name="Stand. Genomic Sci.">
        <title>Complete genome sequence of Desulfohalobium retbaense type strain (HR(100)).</title>
        <authorList>
            <person name="Spring S."/>
            <person name="Nolan M."/>
            <person name="Lapidus A."/>
            <person name="Glavina Del Rio T."/>
            <person name="Copeland A."/>
            <person name="Tice H."/>
            <person name="Cheng J.F."/>
            <person name="Lucas S."/>
            <person name="Land M."/>
            <person name="Chen F."/>
            <person name="Bruce D."/>
            <person name="Goodwin L."/>
            <person name="Pitluck S."/>
            <person name="Ivanova N."/>
            <person name="Mavromatis K."/>
            <person name="Mikhailova N."/>
            <person name="Pati A."/>
            <person name="Chen A."/>
            <person name="Palaniappan K."/>
            <person name="Hauser L."/>
            <person name="Chang Y.J."/>
            <person name="Jeffries C.D."/>
            <person name="Munk C."/>
            <person name="Kiss H."/>
            <person name="Chain P."/>
            <person name="Han C."/>
            <person name="Brettin T."/>
            <person name="Detter J.C."/>
            <person name="Schuler E."/>
            <person name="Goker M."/>
            <person name="Rohde M."/>
            <person name="Bristow J."/>
            <person name="Eisen J.A."/>
            <person name="Markowitz V."/>
            <person name="Hugenholtz P."/>
            <person name="Kyrpides N.C."/>
            <person name="Klenk H.P."/>
        </authorList>
    </citation>
    <scope>NUCLEOTIDE SEQUENCE [LARGE SCALE GENOMIC DNA]</scope>
    <source>
        <strain evidence="12">ATCC 49802 / DSM 20745 / S 6022</strain>
    </source>
</reference>
<feature type="transmembrane region" description="Helical" evidence="9">
    <location>
        <begin position="185"/>
        <end position="202"/>
    </location>
</feature>
<dbReference type="SUPFAM" id="SSF52266">
    <property type="entry name" value="SGNH hydrolase"/>
    <property type="match status" value="1"/>
</dbReference>
<dbReference type="InParanoid" id="D1C1P2"/>
<evidence type="ECO:0000256" key="6">
    <source>
        <dbReference type="ARBA" id="ARBA00023136"/>
    </source>
</evidence>
<comment type="subcellular location">
    <subcellularLocation>
        <location evidence="1">Cell membrane</location>
        <topology evidence="1">Multi-pass membrane protein</topology>
    </subcellularLocation>
</comment>
<dbReference type="HOGENOM" id="CLU_005679_11_2_0"/>
<feature type="transmembrane region" description="Helical" evidence="9">
    <location>
        <begin position="209"/>
        <end position="229"/>
    </location>
</feature>
<feature type="compositionally biased region" description="Pro residues" evidence="8">
    <location>
        <begin position="495"/>
        <end position="521"/>
    </location>
</feature>
<name>D1C1P2_SPHTD</name>
<feature type="transmembrane region" description="Helical" evidence="9">
    <location>
        <begin position="69"/>
        <end position="94"/>
    </location>
</feature>
<evidence type="ECO:0000313" key="11">
    <source>
        <dbReference type="EMBL" id="ACZ38159.1"/>
    </source>
</evidence>
<keyword evidence="6 9" id="KW-0472">Membrane</keyword>
<dbReference type="STRING" id="479434.Sthe_0722"/>
<evidence type="ECO:0000313" key="12">
    <source>
        <dbReference type="Proteomes" id="UP000002027"/>
    </source>
</evidence>
<keyword evidence="4 9" id="KW-0812">Transmembrane</keyword>
<dbReference type="AlphaFoldDB" id="D1C1P2"/>
<keyword evidence="2" id="KW-1003">Cell membrane</keyword>
<dbReference type="KEGG" id="sti:Sthe_0722"/>
<feature type="transmembrane region" description="Helical" evidence="9">
    <location>
        <begin position="43"/>
        <end position="63"/>
    </location>
</feature>
<keyword evidence="12" id="KW-1185">Reference proteome</keyword>
<dbReference type="eggNOG" id="COG2755">
    <property type="taxonomic scope" value="Bacteria"/>
</dbReference>
<evidence type="ECO:0000256" key="7">
    <source>
        <dbReference type="ARBA" id="ARBA00023315"/>
    </source>
</evidence>
<dbReference type="Pfam" id="PF01757">
    <property type="entry name" value="Acyl_transf_3"/>
    <property type="match status" value="1"/>
</dbReference>
<dbReference type="OrthoDB" id="9796461at2"/>
<dbReference type="RefSeq" id="WP_012871206.1">
    <property type="nucleotide sequence ID" value="NC_013523.1"/>
</dbReference>
<dbReference type="InterPro" id="IPR002656">
    <property type="entry name" value="Acyl_transf_3_dom"/>
</dbReference>
<accession>D1C1P2</accession>
<feature type="transmembrane region" description="Helical" evidence="9">
    <location>
        <begin position="286"/>
        <end position="306"/>
    </location>
</feature>
<dbReference type="PANTHER" id="PTHR23028:SF53">
    <property type="entry name" value="ACYL_TRANSF_3 DOMAIN-CONTAINING PROTEIN"/>
    <property type="match status" value="1"/>
</dbReference>
<sequence>MQPPDLRRLRASSPAFWERYSAAADSSAARSSPPSSGTRGPRLPYLAGLDGVRAIAVLAVLLYHLDVAWLPGGFLGVEVFFVLSGYLITALLLAEWRQRERIDLVAFWLRRARRLLPAVVFLLIGTLALAVVVAPEEVARTRSAALAAAAYVTNWYLVYQQESYFEAIGRPQLLQHLWSLAVEEQFYLLWPLVFFGAMLVALKLGRRWVALAITLGGAVGSTALMWLLYDPSVDPSRVYYGTDTRAAELLFGAALAFVWEPDTLRSGLEQAARPIRWLDAYRRAPLLLDGAGVAAIVALCIAFWQFGEYDPYLYRGGFLGVALATALLVAVVAHPRARMVPGVLGRQPLKWMGLRSYSIYLWHWPIFMLTRPHLDIALDGLPVVGLRLGLTFLLAEISYRYVETPFRNGAAGRVWRSLRDADGAWRQTLPARWAVFGSTVGVAMLVLGVMVVRAQPPGPPSFLPVSEIHATPAPSPTPTPSPTTAMGPTLDDILPGPPAPTVLPTVTPTPEPTPTPTPIPEPRVTAVGDSVMIGAAQALQEQIPNLSIDAAVGMAPTAAIQALQAHQAAGSLGDVVVVHMGNNGLFTPEEFEQIMQVIGPERRAIFVNLKVPRPWEGVNNATIADGVARHPNAVLVDWHAASVDHPEYFWGDGIHLRPEGARRFAELIREQIIPPPAPSTGS</sequence>
<protein>
    <submittedName>
        <fullName evidence="11">Acyltransferase 3</fullName>
    </submittedName>
</protein>
<feature type="domain" description="Acyltransferase 3" evidence="10">
    <location>
        <begin position="47"/>
        <end position="394"/>
    </location>
</feature>
<feature type="transmembrane region" description="Helical" evidence="9">
    <location>
        <begin position="249"/>
        <end position="265"/>
    </location>
</feature>
<dbReference type="eggNOG" id="COG1835">
    <property type="taxonomic scope" value="Bacteria"/>
</dbReference>
<evidence type="ECO:0000256" key="9">
    <source>
        <dbReference type="SAM" id="Phobius"/>
    </source>
</evidence>
<feature type="transmembrane region" description="Helical" evidence="9">
    <location>
        <begin position="433"/>
        <end position="452"/>
    </location>
</feature>
<dbReference type="InterPro" id="IPR050879">
    <property type="entry name" value="Acyltransferase_3"/>
</dbReference>
<organism evidence="11 12">
    <name type="scientific">Sphaerobacter thermophilus (strain ATCC 49802 / DSM 20745 / KCCM 41009 / NCIMB 13125 / S 6022)</name>
    <dbReference type="NCBI Taxonomy" id="479434"/>
    <lineage>
        <taxon>Bacteria</taxon>
        <taxon>Pseudomonadati</taxon>
        <taxon>Thermomicrobiota</taxon>
        <taxon>Thermomicrobia</taxon>
        <taxon>Sphaerobacterales</taxon>
        <taxon>Sphaerobacterineae</taxon>
        <taxon>Sphaerobacteraceae</taxon>
        <taxon>Sphaerobacter</taxon>
    </lineage>
</organism>
<dbReference type="FunCoup" id="D1C1P2">
    <property type="interactions" value="68"/>
</dbReference>
<gene>
    <name evidence="11" type="ordered locus">Sthe_0722</name>
</gene>
<evidence type="ECO:0000256" key="2">
    <source>
        <dbReference type="ARBA" id="ARBA00022475"/>
    </source>
</evidence>
<evidence type="ECO:0000256" key="5">
    <source>
        <dbReference type="ARBA" id="ARBA00022989"/>
    </source>
</evidence>
<keyword evidence="7 11" id="KW-0012">Acyltransferase</keyword>
<keyword evidence="3 11" id="KW-0808">Transferase</keyword>
<dbReference type="GO" id="GO:0016788">
    <property type="term" value="F:hydrolase activity, acting on ester bonds"/>
    <property type="evidence" value="ECO:0007669"/>
    <property type="project" value="UniProtKB-ARBA"/>
</dbReference>
<dbReference type="Gene3D" id="3.40.50.1110">
    <property type="entry name" value="SGNH hydrolase"/>
    <property type="match status" value="1"/>
</dbReference>
<dbReference type="GO" id="GO:0016747">
    <property type="term" value="F:acyltransferase activity, transferring groups other than amino-acyl groups"/>
    <property type="evidence" value="ECO:0007669"/>
    <property type="project" value="InterPro"/>
</dbReference>
<dbReference type="InterPro" id="IPR036514">
    <property type="entry name" value="SGNH_hydro_sf"/>
</dbReference>
<dbReference type="CDD" id="cd01840">
    <property type="entry name" value="SGNH_hydrolase_yrhL_like"/>
    <property type="match status" value="1"/>
</dbReference>
<dbReference type="GO" id="GO:0009103">
    <property type="term" value="P:lipopolysaccharide biosynthetic process"/>
    <property type="evidence" value="ECO:0007669"/>
    <property type="project" value="TreeGrafter"/>
</dbReference>
<keyword evidence="5 9" id="KW-1133">Transmembrane helix</keyword>
<feature type="region of interest" description="Disordered" evidence="8">
    <location>
        <begin position="463"/>
        <end position="522"/>
    </location>
</feature>
<evidence type="ECO:0000256" key="8">
    <source>
        <dbReference type="SAM" id="MobiDB-lite"/>
    </source>
</evidence>
<dbReference type="GO" id="GO:0005886">
    <property type="term" value="C:plasma membrane"/>
    <property type="evidence" value="ECO:0007669"/>
    <property type="project" value="UniProtKB-SubCell"/>
</dbReference>
<dbReference type="EMBL" id="CP001823">
    <property type="protein sequence ID" value="ACZ38159.1"/>
    <property type="molecule type" value="Genomic_DNA"/>
</dbReference>
<feature type="transmembrane region" description="Helical" evidence="9">
    <location>
        <begin position="312"/>
        <end position="333"/>
    </location>
</feature>
<reference evidence="12" key="1">
    <citation type="submission" date="2009-11" db="EMBL/GenBank/DDBJ databases">
        <title>The complete chromosome 1 of Sphaerobacter thermophilus DSM 20745.</title>
        <authorList>
            <person name="Lucas S."/>
            <person name="Copeland A."/>
            <person name="Lapidus A."/>
            <person name="Glavina del Rio T."/>
            <person name="Dalin E."/>
            <person name="Tice H."/>
            <person name="Bruce D."/>
            <person name="Goodwin L."/>
            <person name="Pitluck S."/>
            <person name="Kyrpides N."/>
            <person name="Mavromatis K."/>
            <person name="Ivanova N."/>
            <person name="Mikhailova N."/>
            <person name="LaButti K.M."/>
            <person name="Clum A."/>
            <person name="Sun H.I."/>
            <person name="Brettin T."/>
            <person name="Detter J.C."/>
            <person name="Han C."/>
            <person name="Larimer F."/>
            <person name="Land M."/>
            <person name="Hauser L."/>
            <person name="Markowitz V."/>
            <person name="Cheng J.F."/>
            <person name="Hugenholtz P."/>
            <person name="Woyke T."/>
            <person name="Wu D."/>
            <person name="Steenblock K."/>
            <person name="Schneider S."/>
            <person name="Pukall R."/>
            <person name="Goeker M."/>
            <person name="Klenk H.P."/>
            <person name="Eisen J.A."/>
        </authorList>
    </citation>
    <scope>NUCLEOTIDE SEQUENCE [LARGE SCALE GENOMIC DNA]</scope>
    <source>
        <strain evidence="12">ATCC 49802 / DSM 20745 / S 6022</strain>
    </source>
</reference>
<proteinExistence type="predicted"/>
<evidence type="ECO:0000259" key="10">
    <source>
        <dbReference type="Pfam" id="PF01757"/>
    </source>
</evidence>
<feature type="transmembrane region" description="Helical" evidence="9">
    <location>
        <begin position="115"/>
        <end position="134"/>
    </location>
</feature>
<evidence type="ECO:0000256" key="1">
    <source>
        <dbReference type="ARBA" id="ARBA00004651"/>
    </source>
</evidence>